<evidence type="ECO:0000313" key="1">
    <source>
        <dbReference type="EMBL" id="PAV14374.1"/>
    </source>
</evidence>
<dbReference type="Proteomes" id="UP000218164">
    <property type="component" value="Unassembled WGS sequence"/>
</dbReference>
<name>A0A2A2HYJ1_9EURY</name>
<sequence>MDLVFHQEIIPHQSFFTTGDYAIALAEREKNDISVAIPKLKTTSLNPGFHIINLFLDHENSFEILLI</sequence>
<proteinExistence type="predicted"/>
<gene>
    <name evidence="1" type="ORF">ASJ81_14110</name>
</gene>
<comment type="caution">
    <text evidence="1">The sequence shown here is derived from an EMBL/GenBank/DDBJ whole genome shotgun (WGS) entry which is preliminary data.</text>
</comment>
<accession>A0A2A2HYJ1</accession>
<evidence type="ECO:0000313" key="2">
    <source>
        <dbReference type="Proteomes" id="UP000218164"/>
    </source>
</evidence>
<dbReference type="EMBL" id="LMVP01000011">
    <property type="protein sequence ID" value="PAV14374.1"/>
    <property type="molecule type" value="Genomic_DNA"/>
</dbReference>
<organism evidence="1 2">
    <name type="scientific">Methanosarcina spelaei</name>
    <dbReference type="NCBI Taxonomy" id="1036679"/>
    <lineage>
        <taxon>Archaea</taxon>
        <taxon>Methanobacteriati</taxon>
        <taxon>Methanobacteriota</taxon>
        <taxon>Stenosarchaea group</taxon>
        <taxon>Methanomicrobia</taxon>
        <taxon>Methanosarcinales</taxon>
        <taxon>Methanosarcinaceae</taxon>
        <taxon>Methanosarcina</taxon>
    </lineage>
</organism>
<protein>
    <submittedName>
        <fullName evidence="1">Uncharacterized protein</fullName>
    </submittedName>
</protein>
<keyword evidence="2" id="KW-1185">Reference proteome</keyword>
<dbReference type="AlphaFoldDB" id="A0A2A2HYJ1"/>
<reference evidence="1 2" key="1">
    <citation type="journal article" date="2017" name="BMC Genomics">
        <title>Genomic analysis of methanogenic archaea reveals a shift towards energy conservation.</title>
        <authorList>
            <person name="Gilmore S.P."/>
            <person name="Henske J.K."/>
            <person name="Sexton J.A."/>
            <person name="Solomon K.V."/>
            <person name="Seppala S."/>
            <person name="Yoo J.I."/>
            <person name="Huyett L.M."/>
            <person name="Pressman A."/>
            <person name="Cogan J.Z."/>
            <person name="Kivenson V."/>
            <person name="Peng X."/>
            <person name="Tan Y."/>
            <person name="Valentine D.L."/>
            <person name="O'Malley M.A."/>
        </authorList>
    </citation>
    <scope>NUCLEOTIDE SEQUENCE [LARGE SCALE GENOMIC DNA]</scope>
    <source>
        <strain evidence="1 2">MC-15</strain>
    </source>
</reference>